<feature type="transmembrane region" description="Helical" evidence="8">
    <location>
        <begin position="393"/>
        <end position="415"/>
    </location>
</feature>
<dbReference type="HOGENOM" id="CLU_497226_0_0_1"/>
<evidence type="ECO:0000256" key="2">
    <source>
        <dbReference type="ARBA" id="ARBA00022692"/>
    </source>
</evidence>
<feature type="signal peptide" evidence="9">
    <location>
        <begin position="1"/>
        <end position="26"/>
    </location>
</feature>
<dbReference type="AlphaFoldDB" id="T1FF72"/>
<keyword evidence="6" id="KW-0325">Glycoprotein</keyword>
<dbReference type="InParanoid" id="T1FF72"/>
<dbReference type="InterPro" id="IPR051836">
    <property type="entry name" value="Kremen_rcpt"/>
</dbReference>
<dbReference type="KEGG" id="hro:HELRODRAFT_179839"/>
<dbReference type="EnsemblMetazoa" id="HelroT179839">
    <property type="protein sequence ID" value="HelroP179839"/>
    <property type="gene ID" value="HelroG179839"/>
</dbReference>
<dbReference type="GO" id="GO:0005886">
    <property type="term" value="C:plasma membrane"/>
    <property type="evidence" value="ECO:0000318"/>
    <property type="project" value="GO_Central"/>
</dbReference>
<gene>
    <name evidence="12" type="primary">20207471</name>
    <name evidence="11" type="ORF">HELRODRAFT_179839</name>
</gene>
<accession>T1FF72</accession>
<dbReference type="RefSeq" id="XP_009026892.1">
    <property type="nucleotide sequence ID" value="XM_009028644.1"/>
</dbReference>
<dbReference type="PROSITE" id="PS51212">
    <property type="entry name" value="WSC"/>
    <property type="match status" value="1"/>
</dbReference>
<protein>
    <recommendedName>
        <fullName evidence="10">WSC domain-containing protein</fullName>
    </recommendedName>
</protein>
<dbReference type="GeneID" id="20207471"/>
<evidence type="ECO:0000256" key="8">
    <source>
        <dbReference type="SAM" id="Phobius"/>
    </source>
</evidence>
<feature type="compositionally biased region" description="Acidic residues" evidence="7">
    <location>
        <begin position="535"/>
        <end position="548"/>
    </location>
</feature>
<evidence type="ECO:0000256" key="3">
    <source>
        <dbReference type="ARBA" id="ARBA00022729"/>
    </source>
</evidence>
<dbReference type="EMBL" id="AMQM01007009">
    <property type="status" value="NOT_ANNOTATED_CDS"/>
    <property type="molecule type" value="Genomic_DNA"/>
</dbReference>
<evidence type="ECO:0000256" key="6">
    <source>
        <dbReference type="ARBA" id="ARBA00023180"/>
    </source>
</evidence>
<evidence type="ECO:0000256" key="4">
    <source>
        <dbReference type="ARBA" id="ARBA00022989"/>
    </source>
</evidence>
<proteinExistence type="predicted"/>
<dbReference type="InterPro" id="IPR002889">
    <property type="entry name" value="WSC_carb-bd"/>
</dbReference>
<dbReference type="PANTHER" id="PTHR24269:SF16">
    <property type="entry name" value="PROTEIN SLG1"/>
    <property type="match status" value="1"/>
</dbReference>
<dbReference type="CTD" id="20207471"/>
<name>T1FF72_HELRO</name>
<evidence type="ECO:0000313" key="13">
    <source>
        <dbReference type="Proteomes" id="UP000015101"/>
    </source>
</evidence>
<dbReference type="GO" id="GO:0007165">
    <property type="term" value="P:signal transduction"/>
    <property type="evidence" value="ECO:0000318"/>
    <property type="project" value="GO_Central"/>
</dbReference>
<feature type="region of interest" description="Disordered" evidence="7">
    <location>
        <begin position="444"/>
        <end position="548"/>
    </location>
</feature>
<feature type="chain" id="PRO_5010980658" description="WSC domain-containing protein" evidence="9">
    <location>
        <begin position="27"/>
        <end position="548"/>
    </location>
</feature>
<dbReference type="EMBL" id="KB097552">
    <property type="protein sequence ID" value="ESN94995.1"/>
    <property type="molecule type" value="Genomic_DNA"/>
</dbReference>
<keyword evidence="2 8" id="KW-0812">Transmembrane</keyword>
<keyword evidence="5 8" id="KW-0472">Membrane</keyword>
<feature type="compositionally biased region" description="Basic and acidic residues" evidence="7">
    <location>
        <begin position="448"/>
        <end position="472"/>
    </location>
</feature>
<keyword evidence="3 9" id="KW-0732">Signal</keyword>
<dbReference type="PANTHER" id="PTHR24269">
    <property type="entry name" value="KREMEN PROTEIN"/>
    <property type="match status" value="1"/>
</dbReference>
<dbReference type="Proteomes" id="UP000015101">
    <property type="component" value="Unassembled WGS sequence"/>
</dbReference>
<evidence type="ECO:0000313" key="12">
    <source>
        <dbReference type="EnsemblMetazoa" id="HelroP179839"/>
    </source>
</evidence>
<dbReference type="SMART" id="SM00321">
    <property type="entry name" value="WSC"/>
    <property type="match status" value="1"/>
</dbReference>
<dbReference type="GO" id="GO:0004888">
    <property type="term" value="F:transmembrane signaling receptor activity"/>
    <property type="evidence" value="ECO:0000318"/>
    <property type="project" value="GO_Central"/>
</dbReference>
<feature type="domain" description="WSC" evidence="10">
    <location>
        <begin position="28"/>
        <end position="113"/>
    </location>
</feature>
<evidence type="ECO:0000256" key="5">
    <source>
        <dbReference type="ARBA" id="ARBA00023136"/>
    </source>
</evidence>
<evidence type="ECO:0000256" key="1">
    <source>
        <dbReference type="ARBA" id="ARBA00004167"/>
    </source>
</evidence>
<keyword evidence="4 8" id="KW-1133">Transmembrane helix</keyword>
<organism evidence="12 13">
    <name type="scientific">Helobdella robusta</name>
    <name type="common">Californian leech</name>
    <dbReference type="NCBI Taxonomy" id="6412"/>
    <lineage>
        <taxon>Eukaryota</taxon>
        <taxon>Metazoa</taxon>
        <taxon>Spiralia</taxon>
        <taxon>Lophotrochozoa</taxon>
        <taxon>Annelida</taxon>
        <taxon>Clitellata</taxon>
        <taxon>Hirudinea</taxon>
        <taxon>Rhynchobdellida</taxon>
        <taxon>Glossiphoniidae</taxon>
        <taxon>Helobdella</taxon>
    </lineage>
</organism>
<keyword evidence="13" id="KW-1185">Reference proteome</keyword>
<evidence type="ECO:0000256" key="9">
    <source>
        <dbReference type="SAM" id="SignalP"/>
    </source>
</evidence>
<feature type="compositionally biased region" description="Low complexity" evidence="7">
    <location>
        <begin position="489"/>
        <end position="532"/>
    </location>
</feature>
<comment type="subcellular location">
    <subcellularLocation>
        <location evidence="1">Membrane</location>
        <topology evidence="1">Single-pass membrane protein</topology>
    </subcellularLocation>
</comment>
<dbReference type="Pfam" id="PF01822">
    <property type="entry name" value="WSC"/>
    <property type="match status" value="1"/>
</dbReference>
<reference evidence="11 13" key="2">
    <citation type="journal article" date="2013" name="Nature">
        <title>Insights into bilaterian evolution from three spiralian genomes.</title>
        <authorList>
            <person name="Simakov O."/>
            <person name="Marletaz F."/>
            <person name="Cho S.J."/>
            <person name="Edsinger-Gonzales E."/>
            <person name="Havlak P."/>
            <person name="Hellsten U."/>
            <person name="Kuo D.H."/>
            <person name="Larsson T."/>
            <person name="Lv J."/>
            <person name="Arendt D."/>
            <person name="Savage R."/>
            <person name="Osoegawa K."/>
            <person name="de Jong P."/>
            <person name="Grimwood J."/>
            <person name="Chapman J.A."/>
            <person name="Shapiro H."/>
            <person name="Aerts A."/>
            <person name="Otillar R.P."/>
            <person name="Terry A.Y."/>
            <person name="Boore J.L."/>
            <person name="Grigoriev I.V."/>
            <person name="Lindberg D.R."/>
            <person name="Seaver E.C."/>
            <person name="Weisblat D.A."/>
            <person name="Putnam N.H."/>
            <person name="Rokhsar D.S."/>
        </authorList>
    </citation>
    <scope>NUCLEOTIDE SEQUENCE</scope>
</reference>
<evidence type="ECO:0000259" key="10">
    <source>
        <dbReference type="PROSITE" id="PS51212"/>
    </source>
</evidence>
<sequence length="548" mass="60853">MTAFSCISFLILLLFIHLHLFPGTDAAGETYIGCYGFIVHTDATVVRNVKSYQHCKDFCMEKTLAYIALHNGNECYCVERAKYPIASSQCSMKCPDRKHQCGSRLYYSLYAIKTLKDFEHSLIDIFSLLPVKSTKIEAKDFLTTEICLTMCLELKTDIAQITSKVRFKPFENNSRYSEDECLNFLVGIVWLTQWHLMQYDSYRVHSDLEFYFSRLVRHDSFERDAFECYCSLRVDQVPDSKNGFFNESEPQIEIQTGSFVISHCSSGDVLSPNFRCSGGCKTGWTGGSCNVRECSKSNGDCGVGLDCKETTVNGVKYSECVCNQGQYRNKLWTCEVDRIKGMRVRLNKTLDSVTEKMLDSLEPCGVLPKIEGHYFEDDVSGGVAQTNDTLLKVLIVAVSFLLFLLLSIGSTVAFVRMKHPEFYEHKVQQVKNLKAKVGSKLSKSPKVSLKEEAEPKESREEKVAKSKDDKKAGVAKNVKAQGGKTDAQVKVAKVAPPPAKVAKATAASAKVAKATSKASAAAPAAAVPPAKSVAEESDDEDDDDDDDD</sequence>
<reference evidence="12" key="3">
    <citation type="submission" date="2015-06" db="UniProtKB">
        <authorList>
            <consortium name="EnsemblMetazoa"/>
        </authorList>
    </citation>
    <scope>IDENTIFICATION</scope>
</reference>
<reference evidence="13" key="1">
    <citation type="submission" date="2012-12" db="EMBL/GenBank/DDBJ databases">
        <authorList>
            <person name="Hellsten U."/>
            <person name="Grimwood J."/>
            <person name="Chapman J.A."/>
            <person name="Shapiro H."/>
            <person name="Aerts A."/>
            <person name="Otillar R.P."/>
            <person name="Terry A.Y."/>
            <person name="Boore J.L."/>
            <person name="Simakov O."/>
            <person name="Marletaz F."/>
            <person name="Cho S.-J."/>
            <person name="Edsinger-Gonzales E."/>
            <person name="Havlak P."/>
            <person name="Kuo D.-H."/>
            <person name="Larsson T."/>
            <person name="Lv J."/>
            <person name="Arendt D."/>
            <person name="Savage R."/>
            <person name="Osoegawa K."/>
            <person name="de Jong P."/>
            <person name="Lindberg D.R."/>
            <person name="Seaver E.C."/>
            <person name="Weisblat D.A."/>
            <person name="Putnam N.H."/>
            <person name="Grigoriev I.V."/>
            <person name="Rokhsar D.S."/>
        </authorList>
    </citation>
    <scope>NUCLEOTIDE SEQUENCE</scope>
</reference>
<evidence type="ECO:0000256" key="7">
    <source>
        <dbReference type="SAM" id="MobiDB-lite"/>
    </source>
</evidence>
<evidence type="ECO:0000313" key="11">
    <source>
        <dbReference type="EMBL" id="ESN94995.1"/>
    </source>
</evidence>